<feature type="region of interest" description="Disordered" evidence="4">
    <location>
        <begin position="139"/>
        <end position="238"/>
    </location>
</feature>
<keyword evidence="2" id="KW-0496">Mitochondrion</keyword>
<sequence length="434" mass="44919">MAQWGTLVPVGEEEAKQMHEEAAELESSREQQGGQQTESAMSALPSGAAADGDAIEDEDDDETCGFCRFMKAGGCKDEFNAWSECVDSQRAGGQNFTEECAERTGMLQACMEAHRDYYADFLFDNEAAAAADTAAMAASDASDGGNGTGDGASASAETNGAASDQQPSNGAGGGGDGGEDNGKHGAGKEGGVPSSNEDGKDGAEQPPENDSSPEDSAAEPAAGGALPAAGGLMKNVDDAAPDAAAKQVNRLTERSLAAGLEAEVPREHAAKVEEMGMAIEHRPAAEWAADDDAAGGTDGAGPAAKDHDGAGAPEQAADGAADEGTGEGGGDAKEEAEGEEGAGGGDEEGGEEEEEAEKPVIVLRTAPYDPRFPSTNQARNCHTRYQEYHRCMAQTDGDEDKCSAFARAYRSLCPTEWIERWNEAREEGRWMGRY</sequence>
<comment type="subcellular location">
    <subcellularLocation>
        <location evidence="1">Mitochondrion</location>
    </subcellularLocation>
</comment>
<protein>
    <recommendedName>
        <fullName evidence="5">GCK domain-containing protein</fullName>
    </recommendedName>
</protein>
<dbReference type="InterPro" id="IPR036549">
    <property type="entry name" value="CX6/COA6-like_sf"/>
</dbReference>
<accession>A0AAW1SJL7</accession>
<dbReference type="PANTHER" id="PTHR46281">
    <property type="entry name" value="CYTOCHROME C OXIDASE SUBUNIT 6B"/>
    <property type="match status" value="1"/>
</dbReference>
<evidence type="ECO:0000259" key="5">
    <source>
        <dbReference type="SMART" id="SM01227"/>
    </source>
</evidence>
<dbReference type="AlphaFoldDB" id="A0AAW1SJL7"/>
<keyword evidence="7" id="KW-1185">Reference proteome</keyword>
<comment type="caution">
    <text evidence="6">The sequence shown here is derived from an EMBL/GenBank/DDBJ whole genome shotgun (WGS) entry which is preliminary data.</text>
</comment>
<evidence type="ECO:0000256" key="4">
    <source>
        <dbReference type="SAM" id="MobiDB-lite"/>
    </source>
</evidence>
<feature type="region of interest" description="Disordered" evidence="4">
    <location>
        <begin position="256"/>
        <end position="377"/>
    </location>
</feature>
<proteinExistence type="predicted"/>
<name>A0AAW1SJL7_9CHLO</name>
<evidence type="ECO:0000313" key="6">
    <source>
        <dbReference type="EMBL" id="KAK9845707.1"/>
    </source>
</evidence>
<dbReference type="Pfam" id="PF02297">
    <property type="entry name" value="COX6B"/>
    <property type="match status" value="1"/>
</dbReference>
<reference evidence="6 7" key="1">
    <citation type="journal article" date="2024" name="Nat. Commun.">
        <title>Phylogenomics reveals the evolutionary origins of lichenization in chlorophyte algae.</title>
        <authorList>
            <person name="Puginier C."/>
            <person name="Libourel C."/>
            <person name="Otte J."/>
            <person name="Skaloud P."/>
            <person name="Haon M."/>
            <person name="Grisel S."/>
            <person name="Petersen M."/>
            <person name="Berrin J.G."/>
            <person name="Delaux P.M."/>
            <person name="Dal Grande F."/>
            <person name="Keller J."/>
        </authorList>
    </citation>
    <scope>NUCLEOTIDE SEQUENCE [LARGE SCALE GENOMIC DNA]</scope>
    <source>
        <strain evidence="6 7">SAG 245.80</strain>
    </source>
</reference>
<feature type="compositionally biased region" description="Polar residues" evidence="4">
    <location>
        <begin position="157"/>
        <end position="168"/>
    </location>
</feature>
<dbReference type="InterPro" id="IPR012891">
    <property type="entry name" value="GCK_dom"/>
</dbReference>
<feature type="compositionally biased region" description="Polar residues" evidence="4">
    <location>
        <begin position="30"/>
        <end position="40"/>
    </location>
</feature>
<feature type="region of interest" description="Disordered" evidence="4">
    <location>
        <begin position="1"/>
        <end position="59"/>
    </location>
</feature>
<feature type="compositionally biased region" description="Acidic residues" evidence="4">
    <location>
        <begin position="336"/>
        <end position="356"/>
    </location>
</feature>
<dbReference type="InterPro" id="IPR048280">
    <property type="entry name" value="COX6B-like"/>
</dbReference>
<evidence type="ECO:0000256" key="3">
    <source>
        <dbReference type="ARBA" id="ARBA00023157"/>
    </source>
</evidence>
<dbReference type="PANTHER" id="PTHR46281:SF8">
    <property type="entry name" value="CYTOCHROME C OXIDASE SUBUNIT 12, MITOCHONDRIAL"/>
    <property type="match status" value="1"/>
</dbReference>
<gene>
    <name evidence="6" type="ORF">WJX81_000133</name>
</gene>
<evidence type="ECO:0000256" key="1">
    <source>
        <dbReference type="ARBA" id="ARBA00004173"/>
    </source>
</evidence>
<dbReference type="SMART" id="SM01227">
    <property type="entry name" value="GCK"/>
    <property type="match status" value="1"/>
</dbReference>
<dbReference type="Pfam" id="PF07802">
    <property type="entry name" value="GCK"/>
    <property type="match status" value="1"/>
</dbReference>
<dbReference type="GO" id="GO:0005739">
    <property type="term" value="C:mitochondrion"/>
    <property type="evidence" value="ECO:0007669"/>
    <property type="project" value="UniProtKB-SubCell"/>
</dbReference>
<dbReference type="Proteomes" id="UP001445335">
    <property type="component" value="Unassembled WGS sequence"/>
</dbReference>
<dbReference type="Gene3D" id="1.10.10.140">
    <property type="entry name" value="Cytochrome c oxidase, subunit VIb"/>
    <property type="match status" value="1"/>
</dbReference>
<feature type="domain" description="GCK" evidence="5">
    <location>
        <begin position="62"/>
        <end position="141"/>
    </location>
</feature>
<keyword evidence="3" id="KW-1015">Disulfide bond</keyword>
<dbReference type="GO" id="GO:0045277">
    <property type="term" value="C:respiratory chain complex IV"/>
    <property type="evidence" value="ECO:0007669"/>
    <property type="project" value="InterPro"/>
</dbReference>
<dbReference type="CDD" id="cd00926">
    <property type="entry name" value="Cyt_c_Oxidase_VIb"/>
    <property type="match status" value="1"/>
</dbReference>
<feature type="compositionally biased region" description="Basic and acidic residues" evidence="4">
    <location>
        <begin position="263"/>
        <end position="284"/>
    </location>
</feature>
<dbReference type="EMBL" id="JALJOU010000002">
    <property type="protein sequence ID" value="KAK9845707.1"/>
    <property type="molecule type" value="Genomic_DNA"/>
</dbReference>
<evidence type="ECO:0000313" key="7">
    <source>
        <dbReference type="Proteomes" id="UP001445335"/>
    </source>
</evidence>
<organism evidence="6 7">
    <name type="scientific">Elliptochloris bilobata</name>
    <dbReference type="NCBI Taxonomy" id="381761"/>
    <lineage>
        <taxon>Eukaryota</taxon>
        <taxon>Viridiplantae</taxon>
        <taxon>Chlorophyta</taxon>
        <taxon>core chlorophytes</taxon>
        <taxon>Trebouxiophyceae</taxon>
        <taxon>Trebouxiophyceae incertae sedis</taxon>
        <taxon>Elliptochloris clade</taxon>
        <taxon>Elliptochloris</taxon>
    </lineage>
</organism>
<dbReference type="PROSITE" id="PS51808">
    <property type="entry name" value="CHCH"/>
    <property type="match status" value="1"/>
</dbReference>
<dbReference type="InterPro" id="IPR003213">
    <property type="entry name" value="Cyt_c_oxidase_su6B"/>
</dbReference>
<feature type="compositionally biased region" description="Low complexity" evidence="4">
    <location>
        <begin position="218"/>
        <end position="232"/>
    </location>
</feature>
<feature type="compositionally biased region" description="Low complexity" evidence="4">
    <location>
        <begin position="310"/>
        <end position="319"/>
    </location>
</feature>
<dbReference type="Gene3D" id="1.10.287.2900">
    <property type="match status" value="1"/>
</dbReference>
<feature type="compositionally biased region" description="Basic and acidic residues" evidence="4">
    <location>
        <begin position="13"/>
        <end position="29"/>
    </location>
</feature>
<dbReference type="SUPFAM" id="SSF47694">
    <property type="entry name" value="Cytochrome c oxidase subunit h"/>
    <property type="match status" value="1"/>
</dbReference>
<evidence type="ECO:0000256" key="2">
    <source>
        <dbReference type="ARBA" id="ARBA00023128"/>
    </source>
</evidence>